<reference evidence="3" key="1">
    <citation type="submission" date="2020-10" db="EMBL/GenBank/DDBJ databases">
        <authorList>
            <person name="Gilroy R."/>
        </authorList>
    </citation>
    <scope>NUCLEOTIDE SEQUENCE</scope>
    <source>
        <strain evidence="3">17073</strain>
    </source>
</reference>
<dbReference type="PROSITE" id="PS00893">
    <property type="entry name" value="NUDIX_BOX"/>
    <property type="match status" value="1"/>
</dbReference>
<dbReference type="Pfam" id="PF00293">
    <property type="entry name" value="NUDIX"/>
    <property type="match status" value="1"/>
</dbReference>
<evidence type="ECO:0000313" key="3">
    <source>
        <dbReference type="EMBL" id="HIU39530.1"/>
    </source>
</evidence>
<dbReference type="InterPro" id="IPR020084">
    <property type="entry name" value="NUDIX_hydrolase_CS"/>
</dbReference>
<gene>
    <name evidence="3" type="ORF">IAD18_07690</name>
</gene>
<dbReference type="InterPro" id="IPR000086">
    <property type="entry name" value="NUDIX_hydrolase_dom"/>
</dbReference>
<dbReference type="AlphaFoldDB" id="A0A9D1IKZ6"/>
<proteinExistence type="predicted"/>
<dbReference type="Gene3D" id="3.90.79.10">
    <property type="entry name" value="Nucleoside Triphosphate Pyrophosphohydrolase"/>
    <property type="match status" value="1"/>
</dbReference>
<dbReference type="EMBL" id="DVMS01000216">
    <property type="protein sequence ID" value="HIU39530.1"/>
    <property type="molecule type" value="Genomic_DNA"/>
</dbReference>
<evidence type="ECO:0000313" key="4">
    <source>
        <dbReference type="Proteomes" id="UP000824076"/>
    </source>
</evidence>
<protein>
    <submittedName>
        <fullName evidence="3">NUDIX domain-containing protein</fullName>
    </submittedName>
</protein>
<reference evidence="3" key="2">
    <citation type="journal article" date="2021" name="PeerJ">
        <title>Extensive microbial diversity within the chicken gut microbiome revealed by metagenomics and culture.</title>
        <authorList>
            <person name="Gilroy R."/>
            <person name="Ravi A."/>
            <person name="Getino M."/>
            <person name="Pursley I."/>
            <person name="Horton D.L."/>
            <person name="Alikhan N.F."/>
            <person name="Baker D."/>
            <person name="Gharbi K."/>
            <person name="Hall N."/>
            <person name="Watson M."/>
            <person name="Adriaenssens E.M."/>
            <person name="Foster-Nyarko E."/>
            <person name="Jarju S."/>
            <person name="Secka A."/>
            <person name="Antonio M."/>
            <person name="Oren A."/>
            <person name="Chaudhuri R.R."/>
            <person name="La Ragione R."/>
            <person name="Hildebrand F."/>
            <person name="Pallen M.J."/>
        </authorList>
    </citation>
    <scope>NUCLEOTIDE SEQUENCE</scope>
    <source>
        <strain evidence="3">17073</strain>
    </source>
</reference>
<organism evidence="3 4">
    <name type="scientific">Candidatus Limisoma intestinavium</name>
    <dbReference type="NCBI Taxonomy" id="2840856"/>
    <lineage>
        <taxon>Bacteria</taxon>
        <taxon>Pseudomonadati</taxon>
        <taxon>Bacteroidota</taxon>
        <taxon>Bacteroidia</taxon>
        <taxon>Bacteroidales</taxon>
        <taxon>Candidatus Limisoma</taxon>
    </lineage>
</organism>
<keyword evidence="1" id="KW-0378">Hydrolase</keyword>
<evidence type="ECO:0000259" key="2">
    <source>
        <dbReference type="PROSITE" id="PS51462"/>
    </source>
</evidence>
<dbReference type="CDD" id="cd04692">
    <property type="entry name" value="NUDIX_Hydrolase"/>
    <property type="match status" value="1"/>
</dbReference>
<accession>A0A9D1IKZ6</accession>
<dbReference type="GO" id="GO:0016787">
    <property type="term" value="F:hydrolase activity"/>
    <property type="evidence" value="ECO:0007669"/>
    <property type="project" value="UniProtKB-KW"/>
</dbReference>
<dbReference type="PANTHER" id="PTHR10885:SF0">
    <property type="entry name" value="ISOPENTENYL-DIPHOSPHATE DELTA-ISOMERASE"/>
    <property type="match status" value="1"/>
</dbReference>
<feature type="domain" description="Nudix hydrolase" evidence="2">
    <location>
        <begin position="36"/>
        <end position="171"/>
    </location>
</feature>
<dbReference type="PROSITE" id="PS51462">
    <property type="entry name" value="NUDIX"/>
    <property type="match status" value="1"/>
</dbReference>
<dbReference type="SUPFAM" id="SSF55811">
    <property type="entry name" value="Nudix"/>
    <property type="match status" value="1"/>
</dbReference>
<dbReference type="Proteomes" id="UP000824076">
    <property type="component" value="Unassembled WGS sequence"/>
</dbReference>
<evidence type="ECO:0000256" key="1">
    <source>
        <dbReference type="ARBA" id="ARBA00022801"/>
    </source>
</evidence>
<comment type="caution">
    <text evidence="3">The sequence shown here is derived from an EMBL/GenBank/DDBJ whole genome shotgun (WGS) entry which is preliminary data.</text>
</comment>
<dbReference type="PANTHER" id="PTHR10885">
    <property type="entry name" value="ISOPENTENYL-DIPHOSPHATE DELTA-ISOMERASE"/>
    <property type="match status" value="1"/>
</dbReference>
<name>A0A9D1IKZ6_9BACT</name>
<sequence length="173" mass="19508">MPNNNKRELLPIVDKSGNVIGSATRAECHSASGDRPLHPVVHLHVFNASGELFLQHRAETKDVQPGRWDTSVGGHVDFGESIYDALKREASEELGLVDINSELLYTYLFESAIERELVYTFRCVAELSAIKTDPAEISEGRFFSPHEISTRLKTGFFTPNFELEFEKLQNLKK</sequence>
<dbReference type="InterPro" id="IPR015797">
    <property type="entry name" value="NUDIX_hydrolase-like_dom_sf"/>
</dbReference>